<protein>
    <submittedName>
        <fullName evidence="1">Uncharacterized protein</fullName>
    </submittedName>
</protein>
<evidence type="ECO:0000313" key="1">
    <source>
        <dbReference type="EMBL" id="PSW00672.1"/>
    </source>
</evidence>
<accession>A0A2T3MSC4</accession>
<sequence length="90" mass="10432">MLKHDATLLNYSAFMCSSLNKCCLVNDLLLYRPPCGLDSLFIINQHEFSFTSMLLMNKNWASVHMGYGKMLPDVRYTFYFFIGTNAYLIN</sequence>
<dbReference type="EMBL" id="PYMC01000024">
    <property type="protein sequence ID" value="PSW00672.1"/>
    <property type="molecule type" value="Genomic_DNA"/>
</dbReference>
<gene>
    <name evidence="1" type="ORF">C9I89_20910</name>
</gene>
<dbReference type="AlphaFoldDB" id="A0A2T3MSC4"/>
<organism evidence="1 2">
    <name type="scientific">Photobacterium lipolyticum</name>
    <dbReference type="NCBI Taxonomy" id="266810"/>
    <lineage>
        <taxon>Bacteria</taxon>
        <taxon>Pseudomonadati</taxon>
        <taxon>Pseudomonadota</taxon>
        <taxon>Gammaproteobacteria</taxon>
        <taxon>Vibrionales</taxon>
        <taxon>Vibrionaceae</taxon>
        <taxon>Photobacterium</taxon>
    </lineage>
</organism>
<reference evidence="1 2" key="1">
    <citation type="submission" date="2018-03" db="EMBL/GenBank/DDBJ databases">
        <title>Whole genome sequencing of Histamine producing bacteria.</title>
        <authorList>
            <person name="Butler K."/>
        </authorList>
    </citation>
    <scope>NUCLEOTIDE SEQUENCE [LARGE SCALE GENOMIC DNA]</scope>
    <source>
        <strain evidence="1 2">DSM 16190</strain>
    </source>
</reference>
<name>A0A2T3MSC4_9GAMM</name>
<evidence type="ECO:0000313" key="2">
    <source>
        <dbReference type="Proteomes" id="UP000240904"/>
    </source>
</evidence>
<proteinExistence type="predicted"/>
<comment type="caution">
    <text evidence="1">The sequence shown here is derived from an EMBL/GenBank/DDBJ whole genome shotgun (WGS) entry which is preliminary data.</text>
</comment>
<dbReference type="Proteomes" id="UP000240904">
    <property type="component" value="Unassembled WGS sequence"/>
</dbReference>
<keyword evidence="2" id="KW-1185">Reference proteome</keyword>